<gene>
    <name evidence="2" type="ORF">ENN47_02565</name>
</gene>
<accession>A0A7C1CV45</accession>
<evidence type="ECO:0000313" key="2">
    <source>
        <dbReference type="EMBL" id="HDP77070.1"/>
    </source>
</evidence>
<protein>
    <submittedName>
        <fullName evidence="2">Protease complex subunit PrcB family protein</fullName>
    </submittedName>
</protein>
<sequence>MKKIVIVVLAIVVSYSYLSAFHVNYTELEAPESFALEQSIGNRTKNVSFSVLSGRDSDTVIVIISGWLFDPGNDVKELEASIQLISKGEYYERRIAMAREGMYYVIDPFLLSFESGYSLAVMELRIDYHGQLEVEVKEMNFESVFLQTDRRTDPGLLLGEIREQVFVETRTISGEAIVIIEAGEKPTGGYDIGIRSVRLIEDNTIEVIAELHMPGTGDFVTQAFTYPNKAIKIMDLHAGAYMLSVRLESLKDGELVETALFNSSFSVE</sequence>
<evidence type="ECO:0000259" key="1">
    <source>
        <dbReference type="Pfam" id="PF14343"/>
    </source>
</evidence>
<dbReference type="AlphaFoldDB" id="A0A7C1CV45"/>
<proteinExistence type="predicted"/>
<dbReference type="InterPro" id="IPR025748">
    <property type="entry name" value="PrcB_C_dom"/>
</dbReference>
<dbReference type="Pfam" id="PF14343">
    <property type="entry name" value="PrcB_C"/>
    <property type="match status" value="1"/>
</dbReference>
<dbReference type="Proteomes" id="UP000886198">
    <property type="component" value="Unassembled WGS sequence"/>
</dbReference>
<name>A0A7C1CV45_9BACT</name>
<dbReference type="GO" id="GO:0006508">
    <property type="term" value="P:proteolysis"/>
    <property type="evidence" value="ECO:0007669"/>
    <property type="project" value="UniProtKB-KW"/>
</dbReference>
<reference evidence="2" key="1">
    <citation type="journal article" date="2020" name="mSystems">
        <title>Genome- and Community-Level Interaction Insights into Carbon Utilization and Element Cycling Functions of Hydrothermarchaeota in Hydrothermal Sediment.</title>
        <authorList>
            <person name="Zhou Z."/>
            <person name="Liu Y."/>
            <person name="Xu W."/>
            <person name="Pan J."/>
            <person name="Luo Z.H."/>
            <person name="Li M."/>
        </authorList>
    </citation>
    <scope>NUCLEOTIDE SEQUENCE [LARGE SCALE GENOMIC DNA]</scope>
    <source>
        <strain evidence="2">SpSt-1179</strain>
    </source>
</reference>
<dbReference type="EMBL" id="DSBT01000076">
    <property type="protein sequence ID" value="HDP77070.1"/>
    <property type="molecule type" value="Genomic_DNA"/>
</dbReference>
<organism evidence="2">
    <name type="scientific">Mesotoga infera</name>
    <dbReference type="NCBI Taxonomy" id="1236046"/>
    <lineage>
        <taxon>Bacteria</taxon>
        <taxon>Thermotogati</taxon>
        <taxon>Thermotogota</taxon>
        <taxon>Thermotogae</taxon>
        <taxon>Kosmotogales</taxon>
        <taxon>Kosmotogaceae</taxon>
        <taxon>Mesotoga</taxon>
    </lineage>
</organism>
<dbReference type="GO" id="GO:0008233">
    <property type="term" value="F:peptidase activity"/>
    <property type="evidence" value="ECO:0007669"/>
    <property type="project" value="UniProtKB-KW"/>
</dbReference>
<comment type="caution">
    <text evidence="2">The sequence shown here is derived from an EMBL/GenBank/DDBJ whole genome shotgun (WGS) entry which is preliminary data.</text>
</comment>
<keyword evidence="2" id="KW-0378">Hydrolase</keyword>
<feature type="domain" description="PrcB C-terminal" evidence="1">
    <location>
        <begin position="177"/>
        <end position="233"/>
    </location>
</feature>
<keyword evidence="2" id="KW-0645">Protease</keyword>